<comment type="cofactor">
    <cofactor evidence="1">
        <name>FAD</name>
        <dbReference type="ChEBI" id="CHEBI:57692"/>
    </cofactor>
</comment>
<name>A0ABW2AUB1_9MICO</name>
<dbReference type="Gene3D" id="3.50.50.60">
    <property type="entry name" value="FAD/NAD(P)-binding domain"/>
    <property type="match status" value="1"/>
</dbReference>
<evidence type="ECO:0000256" key="2">
    <source>
        <dbReference type="ARBA" id="ARBA00009410"/>
    </source>
</evidence>
<comment type="similarity">
    <text evidence="2">Belongs to the DadA oxidoreductase family.</text>
</comment>
<keyword evidence="4" id="KW-0560">Oxidoreductase</keyword>
<dbReference type="Pfam" id="PF01266">
    <property type="entry name" value="DAO"/>
    <property type="match status" value="1"/>
</dbReference>
<gene>
    <name evidence="6" type="ORF">ACFQBT_13080</name>
</gene>
<evidence type="ECO:0000313" key="6">
    <source>
        <dbReference type="EMBL" id="MFC6714697.1"/>
    </source>
</evidence>
<dbReference type="Gene3D" id="3.30.9.10">
    <property type="entry name" value="D-Amino Acid Oxidase, subunit A, domain 2"/>
    <property type="match status" value="1"/>
</dbReference>
<dbReference type="EMBL" id="JBHSWJ010000002">
    <property type="protein sequence ID" value="MFC6714697.1"/>
    <property type="molecule type" value="Genomic_DNA"/>
</dbReference>
<dbReference type="InterPro" id="IPR036188">
    <property type="entry name" value="FAD/NAD-bd_sf"/>
</dbReference>
<dbReference type="PANTHER" id="PTHR13847">
    <property type="entry name" value="SARCOSINE DEHYDROGENASE-RELATED"/>
    <property type="match status" value="1"/>
</dbReference>
<proteinExistence type="inferred from homology"/>
<organism evidence="6 7">
    <name type="scientific">Branchiibius cervicis</name>
    <dbReference type="NCBI Taxonomy" id="908252"/>
    <lineage>
        <taxon>Bacteria</taxon>
        <taxon>Bacillati</taxon>
        <taxon>Actinomycetota</taxon>
        <taxon>Actinomycetes</taxon>
        <taxon>Micrococcales</taxon>
        <taxon>Dermacoccaceae</taxon>
        <taxon>Branchiibius</taxon>
    </lineage>
</organism>
<reference evidence="7" key="1">
    <citation type="journal article" date="2019" name="Int. J. Syst. Evol. Microbiol.">
        <title>The Global Catalogue of Microorganisms (GCM) 10K type strain sequencing project: providing services to taxonomists for standard genome sequencing and annotation.</title>
        <authorList>
            <consortium name="The Broad Institute Genomics Platform"/>
            <consortium name="The Broad Institute Genome Sequencing Center for Infectious Disease"/>
            <person name="Wu L."/>
            <person name="Ma J."/>
        </authorList>
    </citation>
    <scope>NUCLEOTIDE SEQUENCE [LARGE SCALE GENOMIC DNA]</scope>
    <source>
        <strain evidence="7">NBRC 106593</strain>
    </source>
</reference>
<comment type="caution">
    <text evidence="6">The sequence shown here is derived from an EMBL/GenBank/DDBJ whole genome shotgun (WGS) entry which is preliminary data.</text>
</comment>
<keyword evidence="3" id="KW-0285">Flavoprotein</keyword>
<accession>A0ABW2AUB1</accession>
<evidence type="ECO:0000256" key="4">
    <source>
        <dbReference type="ARBA" id="ARBA00023002"/>
    </source>
</evidence>
<evidence type="ECO:0000313" key="7">
    <source>
        <dbReference type="Proteomes" id="UP001596356"/>
    </source>
</evidence>
<dbReference type="InterPro" id="IPR006076">
    <property type="entry name" value="FAD-dep_OxRdtase"/>
</dbReference>
<evidence type="ECO:0000256" key="1">
    <source>
        <dbReference type="ARBA" id="ARBA00001974"/>
    </source>
</evidence>
<evidence type="ECO:0000259" key="5">
    <source>
        <dbReference type="Pfam" id="PF01266"/>
    </source>
</evidence>
<evidence type="ECO:0000256" key="3">
    <source>
        <dbReference type="ARBA" id="ARBA00022630"/>
    </source>
</evidence>
<feature type="domain" description="FAD dependent oxidoreductase" evidence="5">
    <location>
        <begin position="4"/>
        <end position="360"/>
    </location>
</feature>
<dbReference type="NCBIfam" id="TIGR03364">
    <property type="entry name" value="HpnW_proposed"/>
    <property type="match status" value="1"/>
</dbReference>
<protein>
    <submittedName>
        <fullName evidence="6">TIGR03364 family FAD-dependent oxidoreductase</fullName>
    </submittedName>
</protein>
<keyword evidence="7" id="KW-1185">Reference proteome</keyword>
<dbReference type="Proteomes" id="UP001596356">
    <property type="component" value="Unassembled WGS sequence"/>
</dbReference>
<dbReference type="RefSeq" id="WP_377825487.1">
    <property type="nucleotide sequence ID" value="NZ_JBHSWJ010000002.1"/>
</dbReference>
<sequence length="375" mass="40176">MTADLVVVGAGIVGLAHAYHAVRKGLRVVVIDRDARAVGASVRNFGHCCITVQDGDALHYAQRGRQHWLDVAEAAGFWAREAGTLVVARHEDEWAVLKDLRAARGPDAVQLLDPPAVQRLAPVHETIGGALLPGDLRVDPRAAVPAIAHWLSRQGVTFRWSTAVHAVDKGVVTTSRGPVEARAVVVAVNHDVDRVFPGLAASIKRCSLHMLQIRPHRDISVRPAVLTGHSMLRYAGFGVSPSLAQVRARIARDQPDAAAAGLNLMLTQRPDGDLVIGDTHSYDDVPDVFAREPWDALIINKIRDLLDIGDFDVRYRWQGVYASATDPFLVAQPSPGVHVVSVTSGIGMTTSFGLAADVVDQLSPALAGTPLTEGT</sequence>
<dbReference type="SUPFAM" id="SSF51905">
    <property type="entry name" value="FAD/NAD(P)-binding domain"/>
    <property type="match status" value="1"/>
</dbReference>
<dbReference type="PANTHER" id="PTHR13847:SF286">
    <property type="entry name" value="D-AMINO ACID DEHYDROGENASE"/>
    <property type="match status" value="1"/>
</dbReference>
<dbReference type="InterPro" id="IPR017741">
    <property type="entry name" value="FAD-dependent_OxRdtase_HpnW"/>
</dbReference>